<feature type="chain" id="PRO_5017254224" description="Msp4/OMP-like domain-containing protein" evidence="1">
    <location>
        <begin position="23"/>
        <end position="294"/>
    </location>
</feature>
<feature type="signal peptide" evidence="1">
    <location>
        <begin position="1"/>
        <end position="22"/>
    </location>
</feature>
<reference evidence="3" key="1">
    <citation type="submission" date="2018-04" db="EMBL/GenBank/DDBJ databases">
        <authorList>
            <person name="Go L.Y."/>
            <person name="Mitchell J.A."/>
        </authorList>
    </citation>
    <scope>NUCLEOTIDE SEQUENCE</scope>
    <source>
        <strain evidence="3">WBAF</strain>
    </source>
</reference>
<dbReference type="SUPFAM" id="SSF56925">
    <property type="entry name" value="OMPA-like"/>
    <property type="match status" value="1"/>
</dbReference>
<sequence length="294" mass="32551" precursor="true">MMSKKTLAVTALALLLSQQSFASETERFYFGGGYYGQYLNLGKLKAKIGGKDATDDNRVSINDIDAQRTEGQLISKYKGDYNPPFAANVTFGYTGELGNNNYRAELEGMYSSVKVDHVGLSSNQVTVSYLKDVDESANKKTYMYKTVINHDQVENASVMANVYHYWKSDSFSFSPYVGVGVGATRMTMFEKSSIRPAGQLKAGFDYRINEDVNMHIGYRGFGVLGSNVDFEAEVLGEMKAKQQANPDGKKILELNKSQKPSDQKLHKESISIGNQVFHTHGIEAGLTFHFASKA</sequence>
<accession>A0A3B0IXD5</accession>
<gene>
    <name evidence="3" type="ORF">WBAF_0675</name>
</gene>
<dbReference type="AlphaFoldDB" id="A0A3B0IXD5"/>
<evidence type="ECO:0000259" key="2">
    <source>
        <dbReference type="Pfam" id="PF01617"/>
    </source>
</evidence>
<evidence type="ECO:0000313" key="3">
    <source>
        <dbReference type="EMBL" id="SPP34008.1"/>
    </source>
</evidence>
<protein>
    <recommendedName>
        <fullName evidence="2">Msp4/OMP-like domain-containing protein</fullName>
    </recommendedName>
</protein>
<dbReference type="EMBL" id="OUNF01000186">
    <property type="protein sequence ID" value="SPP34008.1"/>
    <property type="molecule type" value="Genomic_DNA"/>
</dbReference>
<feature type="domain" description="Msp4/OMP-like" evidence="2">
    <location>
        <begin position="25"/>
        <end position="245"/>
    </location>
</feature>
<organism evidence="3">
    <name type="scientific">Wolbachia endosymbiont of Aleurodicus floccissimus</name>
    <dbReference type="NCBI Taxonomy" id="2152762"/>
    <lineage>
        <taxon>Bacteria</taxon>
        <taxon>Pseudomonadati</taxon>
        <taxon>Pseudomonadota</taxon>
        <taxon>Alphaproteobacteria</taxon>
        <taxon>Rickettsiales</taxon>
        <taxon>Anaplasmataceae</taxon>
        <taxon>Wolbachieae</taxon>
        <taxon>Wolbachia</taxon>
    </lineage>
</organism>
<evidence type="ECO:0000256" key="1">
    <source>
        <dbReference type="SAM" id="SignalP"/>
    </source>
</evidence>
<dbReference type="Pfam" id="PF01617">
    <property type="entry name" value="Surface_Ag_2"/>
    <property type="match status" value="1"/>
</dbReference>
<dbReference type="Gene3D" id="2.40.160.20">
    <property type="match status" value="1"/>
</dbReference>
<proteinExistence type="predicted"/>
<dbReference type="InterPro" id="IPR011250">
    <property type="entry name" value="OMP/PagP_B-barrel"/>
</dbReference>
<dbReference type="InterPro" id="IPR002566">
    <property type="entry name" value="Msp4_OMP-like"/>
</dbReference>
<name>A0A3B0IXD5_9RICK</name>
<keyword evidence="1" id="KW-0732">Signal</keyword>